<dbReference type="OrthoDB" id="8663694at2"/>
<accession>A0A446C911</accession>
<dbReference type="Proteomes" id="UP000289465">
    <property type="component" value="Unassembled WGS sequence"/>
</dbReference>
<evidence type="ECO:0000313" key="1">
    <source>
        <dbReference type="EMBL" id="SSW64345.1"/>
    </source>
</evidence>
<protein>
    <submittedName>
        <fullName evidence="1">Uncharacterized protein</fullName>
    </submittedName>
</protein>
<evidence type="ECO:0000313" key="2">
    <source>
        <dbReference type="Proteomes" id="UP000289465"/>
    </source>
</evidence>
<name>A0A446C911_9BURK</name>
<dbReference type="AlphaFoldDB" id="A0A446C911"/>
<dbReference type="EMBL" id="UFQC01000004">
    <property type="protein sequence ID" value="SSW64345.1"/>
    <property type="molecule type" value="Genomic_DNA"/>
</dbReference>
<dbReference type="RefSeq" id="WP_129239714.1">
    <property type="nucleotide sequence ID" value="NZ_UFQC01000004.1"/>
</dbReference>
<sequence length="99" mass="11544">MDYPGEYQTQADIQANQRQRQWAREALKPAGPNATEAEVLREMRALGGNFVQHLMNLWDAADDENREIIRKAWPHTFREYATKVHYSKLAVEADRMGRN</sequence>
<gene>
    <name evidence="1" type="ORF">AVE30378_01047</name>
</gene>
<organism evidence="1 2">
    <name type="scientific">Achromobacter veterisilvae</name>
    <dbReference type="NCBI Taxonomy" id="2069367"/>
    <lineage>
        <taxon>Bacteria</taxon>
        <taxon>Pseudomonadati</taxon>
        <taxon>Pseudomonadota</taxon>
        <taxon>Betaproteobacteria</taxon>
        <taxon>Burkholderiales</taxon>
        <taxon>Alcaligenaceae</taxon>
        <taxon>Achromobacter</taxon>
    </lineage>
</organism>
<proteinExistence type="predicted"/>
<reference evidence="1 2" key="1">
    <citation type="submission" date="2018-07" db="EMBL/GenBank/DDBJ databases">
        <authorList>
            <person name="Peeters C."/>
        </authorList>
    </citation>
    <scope>NUCLEOTIDE SEQUENCE [LARGE SCALE GENOMIC DNA]</scope>
    <source>
        <strain evidence="1 2">LMG 30378</strain>
    </source>
</reference>